<dbReference type="EMBL" id="HE978314">
    <property type="protein sequence ID" value="CCK67857.1"/>
    <property type="molecule type" value="Genomic_DNA"/>
</dbReference>
<dbReference type="GO" id="GO:0055091">
    <property type="term" value="P:phospholipid homeostasis"/>
    <property type="evidence" value="ECO:0007669"/>
    <property type="project" value="EnsemblFungi"/>
</dbReference>
<dbReference type="InterPro" id="IPR052402">
    <property type="entry name" value="ADCK_kinase"/>
</dbReference>
<dbReference type="InterPro" id="IPR000719">
    <property type="entry name" value="Prot_kinase_dom"/>
</dbReference>
<dbReference type="PROSITE" id="PS50011">
    <property type="entry name" value="PROTEIN_KINASE_DOM"/>
    <property type="match status" value="1"/>
</dbReference>
<gene>
    <name evidence="3" type="primary">KNAG0A01680</name>
    <name evidence="3" type="ordered locus">KNAG_0A01680</name>
</gene>
<dbReference type="InterPro" id="IPR004147">
    <property type="entry name" value="ABC1_dom"/>
</dbReference>
<sequence>MMFSTRLAMGALLRRAALPTVRRAAWKAGVGGSALALVATGYNSSQIRLEGRPASSLAIGDTFEMKMYLESQRELDAARERKRDTAVQRSRSLVVRLCKRLWFAMDDLLWSPLCTVVRFAHLALLIVPLAAAYPVCATAQWYKLVRFICQHAGPTFIKLGQWAASRTDLFPPELCEELSSLHSNVSPHPFAYTESTLCEVFQVERLDQVFDEFHRTPLGVGAIAQVHAAHRRDTDQWCAVKIIHPRAARIINRDLQIMRFWAATVNMIPTMEWLSLPDEVAQFAILMRLQLDLRIEAQNLTRFHENFPQSVTTKFPQALDMEHTTRDVLIEEYINGFPMGKFLQEKTRIGDPELTRRVSVPFVDAFLQMLILDDFVHADLHPGNVMVRFVRTNKLGTQVISSEQEHDRIVNELKDLSRTHSDALTGKLVCLLTDYTPQICFIDVGLVTELNETNRVNFIDLFNALASFDGYKAGELMVERSRTPETAIDKQGFASKVDRLVREVKQRTFTLGTISIGDLLEQMLSMVRSHHVRMEGDFASMVIAILLLEGIGRQLDPDLDLFESSLPLLREYAINREAHSFLNSTDMWQMGALWVALETKKLMHLTIKEIYNLLKTDQLCPNY</sequence>
<dbReference type="GO" id="GO:0005524">
    <property type="term" value="F:ATP binding"/>
    <property type="evidence" value="ECO:0007669"/>
    <property type="project" value="InterPro"/>
</dbReference>
<dbReference type="Proteomes" id="UP000006310">
    <property type="component" value="Chromosome 1"/>
</dbReference>
<dbReference type="CDD" id="cd13971">
    <property type="entry name" value="ADCK2-like"/>
    <property type="match status" value="1"/>
</dbReference>
<dbReference type="PANTHER" id="PTHR45890">
    <property type="entry name" value="AARF DOMAIN CONTAINING KINASE 2 (PREDICTED)"/>
    <property type="match status" value="1"/>
</dbReference>
<dbReference type="GO" id="GO:0004672">
    <property type="term" value="F:protein kinase activity"/>
    <property type="evidence" value="ECO:0007669"/>
    <property type="project" value="InterPro"/>
</dbReference>
<comment type="similarity">
    <text evidence="1">Belongs to the protein kinase superfamily. ADCK protein kinase family.</text>
</comment>
<evidence type="ECO:0000313" key="3">
    <source>
        <dbReference type="EMBL" id="CCK67857.1"/>
    </source>
</evidence>
<dbReference type="KEGG" id="kng:KNAG_0A01680"/>
<dbReference type="Pfam" id="PF03109">
    <property type="entry name" value="ABC1"/>
    <property type="match status" value="1"/>
</dbReference>
<dbReference type="HOGENOM" id="CLU_006533_6_0_1"/>
<dbReference type="Gene3D" id="1.10.510.10">
    <property type="entry name" value="Transferase(Phosphotransferase) domain 1"/>
    <property type="match status" value="1"/>
</dbReference>
<evidence type="ECO:0000256" key="1">
    <source>
        <dbReference type="ARBA" id="ARBA00009670"/>
    </source>
</evidence>
<keyword evidence="4" id="KW-1185">Reference proteome</keyword>
<dbReference type="eggNOG" id="KOG1236">
    <property type="taxonomic scope" value="Eukaryota"/>
</dbReference>
<dbReference type="PANTHER" id="PTHR45890:SF1">
    <property type="entry name" value="AARF DOMAIN CONTAINING KINASE 2"/>
    <property type="match status" value="1"/>
</dbReference>
<dbReference type="RefSeq" id="XP_022462103.1">
    <property type="nucleotide sequence ID" value="XM_022611171.1"/>
</dbReference>
<dbReference type="OrthoDB" id="1290869at2759"/>
<proteinExistence type="inferred from homology"/>
<dbReference type="InterPro" id="IPR011009">
    <property type="entry name" value="Kinase-like_dom_sf"/>
</dbReference>
<dbReference type="SUPFAM" id="SSF56112">
    <property type="entry name" value="Protein kinase-like (PK-like)"/>
    <property type="match status" value="1"/>
</dbReference>
<dbReference type="GO" id="GO:0044289">
    <property type="term" value="C:mitochondrial inner-outer membrane contact site"/>
    <property type="evidence" value="ECO:0007669"/>
    <property type="project" value="EnsemblFungi"/>
</dbReference>
<dbReference type="GO" id="GO:0007005">
    <property type="term" value="P:mitochondrion organization"/>
    <property type="evidence" value="ECO:0007669"/>
    <property type="project" value="EnsemblFungi"/>
</dbReference>
<reference evidence="4" key="2">
    <citation type="submission" date="2012-08" db="EMBL/GenBank/DDBJ databases">
        <title>Genome sequence of Kazachstania naganishii.</title>
        <authorList>
            <person name="Gordon J.L."/>
            <person name="Armisen D."/>
            <person name="Proux-Wera E."/>
            <person name="OhEigeartaigh S.S."/>
            <person name="Byrne K.P."/>
            <person name="Wolfe K.H."/>
        </authorList>
    </citation>
    <scope>NUCLEOTIDE SEQUENCE [LARGE SCALE GENOMIC DNA]</scope>
    <source>
        <strain evidence="4">ATCC MYA-139 / BCRC 22969 / CBS 8797 / CCRC 22969 / KCTC 17520 / NBRC 10181 / NCYC 3082</strain>
    </source>
</reference>
<dbReference type="OMA" id="SMVRTHH"/>
<feature type="domain" description="Protein kinase" evidence="2">
    <location>
        <begin position="212"/>
        <end position="582"/>
    </location>
</feature>
<reference evidence="3 4" key="1">
    <citation type="journal article" date="2011" name="Proc. Natl. Acad. Sci. U.S.A.">
        <title>Evolutionary erosion of yeast sex chromosomes by mating-type switching accidents.</title>
        <authorList>
            <person name="Gordon J.L."/>
            <person name="Armisen D."/>
            <person name="Proux-Wera E."/>
            <person name="Oheigeartaigh S.S."/>
            <person name="Byrne K.P."/>
            <person name="Wolfe K.H."/>
        </authorList>
    </citation>
    <scope>NUCLEOTIDE SEQUENCE [LARGE SCALE GENOMIC DNA]</scope>
    <source>
        <strain evidence="4">ATCC MYA-139 / BCRC 22969 / CBS 8797 / CCRC 22969 / KCTC 17520 / NBRC 10181 / NCYC 3082</strain>
    </source>
</reference>
<accession>J7RT27</accession>
<dbReference type="InterPro" id="IPR044095">
    <property type="entry name" value="ADCK2_dom"/>
</dbReference>
<name>J7RT27_HUIN7</name>
<dbReference type="GeneID" id="34523492"/>
<dbReference type="AlphaFoldDB" id="J7RT27"/>
<organism evidence="3 4">
    <name type="scientific">Huiozyma naganishii (strain ATCC MYA-139 / BCRC 22969 / CBS 8797 / KCTC 17520 / NBRC 10181 / NCYC 3082 / Yp74L-3)</name>
    <name type="common">Yeast</name>
    <name type="synonym">Kazachstania naganishii</name>
    <dbReference type="NCBI Taxonomy" id="1071383"/>
    <lineage>
        <taxon>Eukaryota</taxon>
        <taxon>Fungi</taxon>
        <taxon>Dikarya</taxon>
        <taxon>Ascomycota</taxon>
        <taxon>Saccharomycotina</taxon>
        <taxon>Saccharomycetes</taxon>
        <taxon>Saccharomycetales</taxon>
        <taxon>Saccharomycetaceae</taxon>
        <taxon>Huiozyma</taxon>
    </lineage>
</organism>
<evidence type="ECO:0000259" key="2">
    <source>
        <dbReference type="PROSITE" id="PS50011"/>
    </source>
</evidence>
<evidence type="ECO:0000313" key="4">
    <source>
        <dbReference type="Proteomes" id="UP000006310"/>
    </source>
</evidence>
<dbReference type="GO" id="GO:0005743">
    <property type="term" value="C:mitochondrial inner membrane"/>
    <property type="evidence" value="ECO:0007669"/>
    <property type="project" value="EnsemblFungi"/>
</dbReference>
<protein>
    <recommendedName>
        <fullName evidence="2">Protein kinase domain-containing protein</fullName>
    </recommendedName>
</protein>
<dbReference type="STRING" id="1071383.J7RT27"/>